<sequence length="106" mass="12290">GEFFRCLSFIGSYSIPTSTQRSKRHRRHTNLSSEKVEHFLSPCRHTNVFLEIIERLKKAAQNRQASRPKMDEVTFVEQTRHLEIDGIPRLSTMLSESKEGMRGGDQ</sequence>
<dbReference type="Proteomes" id="UP001432322">
    <property type="component" value="Unassembled WGS sequence"/>
</dbReference>
<dbReference type="EMBL" id="BTSY01000001">
    <property type="protein sequence ID" value="GMT12183.1"/>
    <property type="molecule type" value="Genomic_DNA"/>
</dbReference>
<feature type="non-terminal residue" evidence="1">
    <location>
        <position position="1"/>
    </location>
</feature>
<name>A0AAV5UZH5_9BILA</name>
<dbReference type="AlphaFoldDB" id="A0AAV5UZH5"/>
<accession>A0AAV5UZH5</accession>
<evidence type="ECO:0000313" key="2">
    <source>
        <dbReference type="Proteomes" id="UP001432322"/>
    </source>
</evidence>
<proteinExistence type="predicted"/>
<evidence type="ECO:0000313" key="1">
    <source>
        <dbReference type="EMBL" id="GMT12183.1"/>
    </source>
</evidence>
<organism evidence="1 2">
    <name type="scientific">Pristionchus fissidentatus</name>
    <dbReference type="NCBI Taxonomy" id="1538716"/>
    <lineage>
        <taxon>Eukaryota</taxon>
        <taxon>Metazoa</taxon>
        <taxon>Ecdysozoa</taxon>
        <taxon>Nematoda</taxon>
        <taxon>Chromadorea</taxon>
        <taxon>Rhabditida</taxon>
        <taxon>Rhabditina</taxon>
        <taxon>Diplogasteromorpha</taxon>
        <taxon>Diplogasteroidea</taxon>
        <taxon>Neodiplogasteridae</taxon>
        <taxon>Pristionchus</taxon>
    </lineage>
</organism>
<protein>
    <submittedName>
        <fullName evidence="1">Uncharacterized protein</fullName>
    </submittedName>
</protein>
<reference evidence="1" key="1">
    <citation type="submission" date="2023-10" db="EMBL/GenBank/DDBJ databases">
        <title>Genome assembly of Pristionchus species.</title>
        <authorList>
            <person name="Yoshida K."/>
            <person name="Sommer R.J."/>
        </authorList>
    </citation>
    <scope>NUCLEOTIDE SEQUENCE</scope>
    <source>
        <strain evidence="1">RS5133</strain>
    </source>
</reference>
<gene>
    <name evidence="1" type="ORF">PFISCL1PPCAC_3480</name>
</gene>
<keyword evidence="2" id="KW-1185">Reference proteome</keyword>
<comment type="caution">
    <text evidence="1">The sequence shown here is derived from an EMBL/GenBank/DDBJ whole genome shotgun (WGS) entry which is preliminary data.</text>
</comment>